<evidence type="ECO:0000256" key="1">
    <source>
        <dbReference type="ARBA" id="ARBA00004141"/>
    </source>
</evidence>
<feature type="transmembrane region" description="Helical" evidence="5">
    <location>
        <begin position="93"/>
        <end position="111"/>
    </location>
</feature>
<dbReference type="Proteomes" id="UP000186905">
    <property type="component" value="Unassembled WGS sequence"/>
</dbReference>
<proteinExistence type="predicted"/>
<feature type="domain" description="Yip1" evidence="6">
    <location>
        <begin position="13"/>
        <end position="222"/>
    </location>
</feature>
<feature type="transmembrane region" description="Helical" evidence="5">
    <location>
        <begin position="123"/>
        <end position="145"/>
    </location>
</feature>
<evidence type="ECO:0000256" key="3">
    <source>
        <dbReference type="ARBA" id="ARBA00022989"/>
    </source>
</evidence>
<name>A0A1Q9GKN7_9GAMM</name>
<evidence type="ECO:0000313" key="7">
    <source>
        <dbReference type="EMBL" id="OLQ75060.1"/>
    </source>
</evidence>
<comment type="subcellular location">
    <subcellularLocation>
        <location evidence="1">Membrane</location>
        <topology evidence="1">Multi-pass membrane protein</topology>
    </subcellularLocation>
</comment>
<protein>
    <recommendedName>
        <fullName evidence="6">Yip1 domain-containing protein</fullName>
    </recommendedName>
</protein>
<organism evidence="7 8">
    <name type="scientific">Photobacterium proteolyticum</name>
    <dbReference type="NCBI Taxonomy" id="1903952"/>
    <lineage>
        <taxon>Bacteria</taxon>
        <taxon>Pseudomonadati</taxon>
        <taxon>Pseudomonadota</taxon>
        <taxon>Gammaproteobacteria</taxon>
        <taxon>Vibrionales</taxon>
        <taxon>Vibrionaceae</taxon>
        <taxon>Photobacterium</taxon>
    </lineage>
</organism>
<dbReference type="RefSeq" id="WP_075765033.1">
    <property type="nucleotide sequence ID" value="NZ_MJIL01000077.1"/>
</dbReference>
<evidence type="ECO:0000256" key="4">
    <source>
        <dbReference type="ARBA" id="ARBA00023136"/>
    </source>
</evidence>
<evidence type="ECO:0000256" key="5">
    <source>
        <dbReference type="SAM" id="Phobius"/>
    </source>
</evidence>
<dbReference type="InterPro" id="IPR006977">
    <property type="entry name" value="Yip1_dom"/>
</dbReference>
<dbReference type="OrthoDB" id="5914808at2"/>
<comment type="caution">
    <text evidence="7">The sequence shown here is derived from an EMBL/GenBank/DDBJ whole genome shotgun (WGS) entry which is preliminary data.</text>
</comment>
<keyword evidence="3 5" id="KW-1133">Transmembrane helix</keyword>
<keyword evidence="4 5" id="KW-0472">Membrane</keyword>
<dbReference type="EMBL" id="MJIL01000077">
    <property type="protein sequence ID" value="OLQ75060.1"/>
    <property type="molecule type" value="Genomic_DNA"/>
</dbReference>
<feature type="transmembrane region" description="Helical" evidence="5">
    <location>
        <begin position="31"/>
        <end position="50"/>
    </location>
</feature>
<dbReference type="STRING" id="1903952.BIT28_15000"/>
<dbReference type="Pfam" id="PF04893">
    <property type="entry name" value="Yip1"/>
    <property type="match status" value="1"/>
</dbReference>
<gene>
    <name evidence="7" type="ORF">BIT28_15000</name>
</gene>
<accession>A0A1Q9GKN7</accession>
<evidence type="ECO:0000256" key="2">
    <source>
        <dbReference type="ARBA" id="ARBA00022692"/>
    </source>
</evidence>
<dbReference type="AlphaFoldDB" id="A0A1Q9GKN7"/>
<sequence length="229" mass="25802">MTPSKNPFIAVFDAFRSPIDCFAAVYDRPRWAILPYLIAILGPIFFWSSYFSNVDMGWLQQELMVQFTNLNQQMEPSLLTKEALHASEVVADIAGRTLCIFVLALWLHLATKSNQYKHSYGKWLAASCFIMLPTLIGDFASYTNIMFNSNNIMPNAADLNSLNGLIKLPMSNPWASFAATIPLLAPWYITLTYAVVTAWTDFDRAKSIVVAILPWLLALIIWPIMIIAV</sequence>
<reference evidence="7 8" key="1">
    <citation type="submission" date="2016-09" db="EMBL/GenBank/DDBJ databases">
        <title>Photobacterium proteolyticum sp. nov. a protease producing bacterium isolated from ocean sediments of Laizhou Bay.</title>
        <authorList>
            <person name="Li Y."/>
        </authorList>
    </citation>
    <scope>NUCLEOTIDE SEQUENCE [LARGE SCALE GENOMIC DNA]</scope>
    <source>
        <strain evidence="7 8">13-12</strain>
    </source>
</reference>
<keyword evidence="2 5" id="KW-0812">Transmembrane</keyword>
<keyword evidence="8" id="KW-1185">Reference proteome</keyword>
<evidence type="ECO:0000313" key="8">
    <source>
        <dbReference type="Proteomes" id="UP000186905"/>
    </source>
</evidence>
<feature type="transmembrane region" description="Helical" evidence="5">
    <location>
        <begin position="208"/>
        <end position="228"/>
    </location>
</feature>
<evidence type="ECO:0000259" key="6">
    <source>
        <dbReference type="Pfam" id="PF04893"/>
    </source>
</evidence>
<feature type="transmembrane region" description="Helical" evidence="5">
    <location>
        <begin position="174"/>
        <end position="196"/>
    </location>
</feature>
<dbReference type="GO" id="GO:0016020">
    <property type="term" value="C:membrane"/>
    <property type="evidence" value="ECO:0007669"/>
    <property type="project" value="UniProtKB-SubCell"/>
</dbReference>